<dbReference type="GO" id="GO:0008013">
    <property type="term" value="F:beta-catenin binding"/>
    <property type="evidence" value="ECO:0007669"/>
    <property type="project" value="TreeGrafter"/>
</dbReference>
<comment type="subcellular location">
    <subcellularLocation>
        <location evidence="1">Membrane</location>
    </subcellularLocation>
</comment>
<dbReference type="InterPro" id="IPR002126">
    <property type="entry name" value="Cadherin-like_dom"/>
</dbReference>
<evidence type="ECO:0000313" key="10">
    <source>
        <dbReference type="EMBL" id="CAF0766027.1"/>
    </source>
</evidence>
<feature type="domain" description="Cadherin" evidence="9">
    <location>
        <begin position="21"/>
        <end position="123"/>
    </location>
</feature>
<dbReference type="GO" id="GO:0005509">
    <property type="term" value="F:calcium ion binding"/>
    <property type="evidence" value="ECO:0007669"/>
    <property type="project" value="UniProtKB-UniRule"/>
</dbReference>
<dbReference type="PANTHER" id="PTHR24027">
    <property type="entry name" value="CADHERIN-23"/>
    <property type="match status" value="1"/>
</dbReference>
<keyword evidence="3 5" id="KW-0106">Calcium</keyword>
<evidence type="ECO:0000313" key="12">
    <source>
        <dbReference type="Proteomes" id="UP000663854"/>
    </source>
</evidence>
<dbReference type="SUPFAM" id="SSF49313">
    <property type="entry name" value="Cadherin-like"/>
    <property type="match status" value="2"/>
</dbReference>
<dbReference type="Pfam" id="PF00028">
    <property type="entry name" value="Cadherin"/>
    <property type="match status" value="1"/>
</dbReference>
<name>A0A813QD49_9BILA</name>
<keyword evidence="2" id="KW-0677">Repeat</keyword>
<feature type="chain" id="PRO_5044131795" description="Cadherin domain-containing protein" evidence="8">
    <location>
        <begin position="16"/>
        <end position="594"/>
    </location>
</feature>
<evidence type="ECO:0000256" key="3">
    <source>
        <dbReference type="ARBA" id="ARBA00022837"/>
    </source>
</evidence>
<keyword evidence="7" id="KW-1133">Transmembrane helix</keyword>
<evidence type="ECO:0000256" key="8">
    <source>
        <dbReference type="SAM" id="SignalP"/>
    </source>
</evidence>
<dbReference type="Gene3D" id="2.60.40.60">
    <property type="entry name" value="Cadherins"/>
    <property type="match status" value="2"/>
</dbReference>
<evidence type="ECO:0000256" key="2">
    <source>
        <dbReference type="ARBA" id="ARBA00022737"/>
    </source>
</evidence>
<feature type="region of interest" description="Disordered" evidence="6">
    <location>
        <begin position="517"/>
        <end position="541"/>
    </location>
</feature>
<dbReference type="InterPro" id="IPR015919">
    <property type="entry name" value="Cadherin-like_sf"/>
</dbReference>
<feature type="domain" description="Cadherin" evidence="9">
    <location>
        <begin position="277"/>
        <end position="342"/>
    </location>
</feature>
<accession>A0A813QD49</accession>
<dbReference type="PANTHER" id="PTHR24027:SF438">
    <property type="entry name" value="CADHERIN 23"/>
    <property type="match status" value="1"/>
</dbReference>
<organism evidence="10 12">
    <name type="scientific">Rotaria sordida</name>
    <dbReference type="NCBI Taxonomy" id="392033"/>
    <lineage>
        <taxon>Eukaryota</taxon>
        <taxon>Metazoa</taxon>
        <taxon>Spiralia</taxon>
        <taxon>Gnathifera</taxon>
        <taxon>Rotifera</taxon>
        <taxon>Eurotatoria</taxon>
        <taxon>Bdelloidea</taxon>
        <taxon>Philodinida</taxon>
        <taxon>Philodinidae</taxon>
        <taxon>Rotaria</taxon>
    </lineage>
</organism>
<dbReference type="SMART" id="SM00112">
    <property type="entry name" value="CA"/>
    <property type="match status" value="2"/>
</dbReference>
<keyword evidence="4 7" id="KW-0472">Membrane</keyword>
<feature type="signal peptide" evidence="8">
    <location>
        <begin position="1"/>
        <end position="15"/>
    </location>
</feature>
<dbReference type="CDD" id="cd11304">
    <property type="entry name" value="Cadherin_repeat"/>
    <property type="match status" value="2"/>
</dbReference>
<evidence type="ECO:0000256" key="6">
    <source>
        <dbReference type="SAM" id="MobiDB-lite"/>
    </source>
</evidence>
<dbReference type="GO" id="GO:0016477">
    <property type="term" value="P:cell migration"/>
    <property type="evidence" value="ECO:0007669"/>
    <property type="project" value="TreeGrafter"/>
</dbReference>
<evidence type="ECO:0000313" key="13">
    <source>
        <dbReference type="Proteomes" id="UP000663870"/>
    </source>
</evidence>
<evidence type="ECO:0000313" key="11">
    <source>
        <dbReference type="EMBL" id="CAF0834191.1"/>
    </source>
</evidence>
<protein>
    <recommendedName>
        <fullName evidence="9">Cadherin domain-containing protein</fullName>
    </recommendedName>
</protein>
<dbReference type="Proteomes" id="UP000663870">
    <property type="component" value="Unassembled WGS sequence"/>
</dbReference>
<dbReference type="GO" id="GO:0016342">
    <property type="term" value="C:catenin complex"/>
    <property type="evidence" value="ECO:0007669"/>
    <property type="project" value="TreeGrafter"/>
</dbReference>
<keyword evidence="8" id="KW-0732">Signal</keyword>
<feature type="transmembrane region" description="Helical" evidence="7">
    <location>
        <begin position="431"/>
        <end position="455"/>
    </location>
</feature>
<dbReference type="EMBL" id="CAJNOL010000089">
    <property type="protein sequence ID" value="CAF0834191.1"/>
    <property type="molecule type" value="Genomic_DNA"/>
</dbReference>
<dbReference type="PRINTS" id="PR00205">
    <property type="entry name" value="CADHERIN"/>
</dbReference>
<dbReference type="PROSITE" id="PS50268">
    <property type="entry name" value="CADHERIN_2"/>
    <property type="match status" value="2"/>
</dbReference>
<dbReference type="InterPro" id="IPR039808">
    <property type="entry name" value="Cadherin"/>
</dbReference>
<comment type="caution">
    <text evidence="10">The sequence shown here is derived from an EMBL/GenBank/DDBJ whole genome shotgun (WGS) entry which is preliminary data.</text>
</comment>
<evidence type="ECO:0000256" key="7">
    <source>
        <dbReference type="SAM" id="Phobius"/>
    </source>
</evidence>
<keyword evidence="13" id="KW-1185">Reference proteome</keyword>
<evidence type="ECO:0000256" key="4">
    <source>
        <dbReference type="ARBA" id="ARBA00023136"/>
    </source>
</evidence>
<dbReference type="GO" id="GO:0007156">
    <property type="term" value="P:homophilic cell adhesion via plasma membrane adhesion molecules"/>
    <property type="evidence" value="ECO:0007669"/>
    <property type="project" value="InterPro"/>
</dbReference>
<evidence type="ECO:0000259" key="9">
    <source>
        <dbReference type="PROSITE" id="PS50268"/>
    </source>
</evidence>
<dbReference type="GO" id="GO:0045296">
    <property type="term" value="F:cadherin binding"/>
    <property type="evidence" value="ECO:0007669"/>
    <property type="project" value="TreeGrafter"/>
</dbReference>
<evidence type="ECO:0000256" key="5">
    <source>
        <dbReference type="PROSITE-ProRule" id="PRU00043"/>
    </source>
</evidence>
<proteinExistence type="predicted"/>
<sequence>MILLRLLLIIYLTNATFLFFEHDSYEFSISESAPITTKIGFIKATSSSSILIHYELHGDIYKTFYLNSSTGELILLNMLDYETITIHKLTIEAHSSSSSSTIAPCFSEIIIHVLNINDNLPDINLIFYPSVLFQSNIIKYDLNTYSTPLATINIKDLDESTKNLSLFINDTKHFQIQFVRQIKNGLITESIYILSTKNNSQLIEYDYYYLSLNSCDNDQPSLWTNRSYEFQMKPNEEYLCQFSFNKNNNNYILDIKENLSNRTLILEKITNKFCYNVSYSIDDTKNFYINTKTGSLYTATIFNREKQSIYILNYKVIDQYKKEFNTTIIIRILNEYGHIPFLRKKNFQINQNEFFSIDLFNSTYCRYQTRIYNYFQLLTNCTLIKLSLPVKGKYLFHIQLNNKNNYEDTFQLEITSQSNQTFLLLFIRSQWIIIIPIFLGIFLIFITIICAMIIIRKRKYNQICHDKQKSSSSSSNEENVHDKYDAISTVSKLKVHDDHELSLSPTRTAIYLIQKSSSSPFSSSSPIRDDEGYSGSSDVSENHLPVETSILTTNQLLEQYRIYEFRTRQSMSSSSYDVPKRMNMSCISQDVSLV</sequence>
<dbReference type="EMBL" id="CAJNOH010000020">
    <property type="protein sequence ID" value="CAF0766027.1"/>
    <property type="molecule type" value="Genomic_DNA"/>
</dbReference>
<dbReference type="AlphaFoldDB" id="A0A813QD49"/>
<feature type="compositionally biased region" description="Low complexity" evidence="6">
    <location>
        <begin position="517"/>
        <end position="526"/>
    </location>
</feature>
<dbReference type="Proteomes" id="UP000663854">
    <property type="component" value="Unassembled WGS sequence"/>
</dbReference>
<keyword evidence="7" id="KW-0812">Transmembrane</keyword>
<evidence type="ECO:0000256" key="1">
    <source>
        <dbReference type="ARBA" id="ARBA00004370"/>
    </source>
</evidence>
<reference evidence="10" key="1">
    <citation type="submission" date="2021-02" db="EMBL/GenBank/DDBJ databases">
        <authorList>
            <person name="Nowell W R."/>
        </authorList>
    </citation>
    <scope>NUCLEOTIDE SEQUENCE</scope>
</reference>
<gene>
    <name evidence="11" type="ORF">JXQ802_LOCUS5842</name>
    <name evidence="10" type="ORF">PYM288_LOCUS2847</name>
</gene>